<keyword evidence="4" id="KW-1185">Reference proteome</keyword>
<dbReference type="Ensembl" id="ENSCINT00000020991.3">
    <property type="protein sequence ID" value="ENSCINP00000020991.3"/>
    <property type="gene ID" value="ENSCING00000016657.2"/>
</dbReference>
<dbReference type="HOGENOM" id="CLU_1331539_0_0_1"/>
<accession>F6Z4J5</accession>
<dbReference type="Pfam" id="PF00059">
    <property type="entry name" value="Lectin_C"/>
    <property type="match status" value="1"/>
</dbReference>
<keyword evidence="1" id="KW-0472">Membrane</keyword>
<dbReference type="PANTHER" id="PTHR22803">
    <property type="entry name" value="MANNOSE, PHOSPHOLIPASE, LECTIN RECEPTOR RELATED"/>
    <property type="match status" value="1"/>
</dbReference>
<evidence type="ECO:0000259" key="2">
    <source>
        <dbReference type="PROSITE" id="PS50041"/>
    </source>
</evidence>
<keyword evidence="1" id="KW-1133">Transmembrane helix</keyword>
<dbReference type="CDD" id="cd00037">
    <property type="entry name" value="CLECT"/>
    <property type="match status" value="1"/>
</dbReference>
<organism evidence="3 4">
    <name type="scientific">Ciona intestinalis</name>
    <name type="common">Transparent sea squirt</name>
    <name type="synonym">Ascidia intestinalis</name>
    <dbReference type="NCBI Taxonomy" id="7719"/>
    <lineage>
        <taxon>Eukaryota</taxon>
        <taxon>Metazoa</taxon>
        <taxon>Chordata</taxon>
        <taxon>Tunicata</taxon>
        <taxon>Ascidiacea</taxon>
        <taxon>Phlebobranchia</taxon>
        <taxon>Cionidae</taxon>
        <taxon>Ciona</taxon>
    </lineage>
</organism>
<sequence>MNATLARIKTKQVQDFLVGKINQTRGKSYFSYYIGLKRTGPAETDFQWNDGSNMNYTNWRGNEPNKKEQECVQIGTLHGNPYTDLTYQWNDYKCNNPGRYICQRPFKPISSSIETTTDVTYTSTTQEVNTQTMTNASVTSSSPTYYYIIGIVVVIVMLIIGLIMMYCYKTKRIQNFGQDKKQGNAIELQNDRQLVDNEIYNLDIQG</sequence>
<dbReference type="MEROPS" id="I63.001"/>
<dbReference type="Gene3D" id="3.10.100.10">
    <property type="entry name" value="Mannose-Binding Protein A, subunit A"/>
    <property type="match status" value="1"/>
</dbReference>
<dbReference type="AlphaFoldDB" id="F6Z4J5"/>
<dbReference type="GO" id="GO:0030246">
    <property type="term" value="F:carbohydrate binding"/>
    <property type="evidence" value="ECO:0000318"/>
    <property type="project" value="GO_Central"/>
</dbReference>
<feature type="transmembrane region" description="Helical" evidence="1">
    <location>
        <begin position="145"/>
        <end position="168"/>
    </location>
</feature>
<dbReference type="GO" id="GO:0006955">
    <property type="term" value="P:immune response"/>
    <property type="evidence" value="ECO:0000318"/>
    <property type="project" value="GO_Central"/>
</dbReference>
<dbReference type="SUPFAM" id="SSF56436">
    <property type="entry name" value="C-type lectin-like"/>
    <property type="match status" value="1"/>
</dbReference>
<reference evidence="3" key="2">
    <citation type="submission" date="2025-08" db="UniProtKB">
        <authorList>
            <consortium name="Ensembl"/>
        </authorList>
    </citation>
    <scope>IDENTIFICATION</scope>
</reference>
<proteinExistence type="predicted"/>
<protein>
    <submittedName>
        <fullName evidence="3">Macrophage mannose receptor 1-like</fullName>
    </submittedName>
</protein>
<feature type="domain" description="C-type lectin" evidence="2">
    <location>
        <begin position="1"/>
        <end position="103"/>
    </location>
</feature>
<evidence type="ECO:0000313" key="4">
    <source>
        <dbReference type="Proteomes" id="UP000008144"/>
    </source>
</evidence>
<dbReference type="GeneTree" id="ENSGT00940000163911"/>
<dbReference type="GO" id="GO:0009897">
    <property type="term" value="C:external side of plasma membrane"/>
    <property type="evidence" value="ECO:0000318"/>
    <property type="project" value="GO_Central"/>
</dbReference>
<dbReference type="GO" id="GO:0038187">
    <property type="term" value="F:pattern recognition receptor activity"/>
    <property type="evidence" value="ECO:0000318"/>
    <property type="project" value="GO_Central"/>
</dbReference>
<reference evidence="3" key="3">
    <citation type="submission" date="2025-09" db="UniProtKB">
        <authorList>
            <consortium name="Ensembl"/>
        </authorList>
    </citation>
    <scope>IDENTIFICATION</scope>
</reference>
<dbReference type="InParanoid" id="F6Z4J5"/>
<dbReference type="Proteomes" id="UP000008144">
    <property type="component" value="Unassembled WGS sequence"/>
</dbReference>
<dbReference type="PROSITE" id="PS50041">
    <property type="entry name" value="C_TYPE_LECTIN_2"/>
    <property type="match status" value="1"/>
</dbReference>
<dbReference type="SMART" id="SM00034">
    <property type="entry name" value="CLECT"/>
    <property type="match status" value="1"/>
</dbReference>
<dbReference type="InterPro" id="IPR016186">
    <property type="entry name" value="C-type_lectin-like/link_sf"/>
</dbReference>
<dbReference type="InterPro" id="IPR001304">
    <property type="entry name" value="C-type_lectin-like"/>
</dbReference>
<keyword evidence="1" id="KW-0812">Transmembrane</keyword>
<evidence type="ECO:0000313" key="3">
    <source>
        <dbReference type="Ensembl" id="ENSCINP00000020991.3"/>
    </source>
</evidence>
<dbReference type="InterPro" id="IPR050111">
    <property type="entry name" value="C-type_lectin/snaclec_domain"/>
</dbReference>
<dbReference type="InterPro" id="IPR016187">
    <property type="entry name" value="CTDL_fold"/>
</dbReference>
<gene>
    <name evidence="3" type="primary">LOC100179530</name>
</gene>
<name>F6Z4J5_CIOIN</name>
<evidence type="ECO:0000256" key="1">
    <source>
        <dbReference type="SAM" id="Phobius"/>
    </source>
</evidence>
<reference evidence="4" key="1">
    <citation type="journal article" date="2002" name="Science">
        <title>The draft genome of Ciona intestinalis: insights into chordate and vertebrate origins.</title>
        <authorList>
            <person name="Dehal P."/>
            <person name="Satou Y."/>
            <person name="Campbell R.K."/>
            <person name="Chapman J."/>
            <person name="Degnan B."/>
            <person name="De Tomaso A."/>
            <person name="Davidson B."/>
            <person name="Di Gregorio A."/>
            <person name="Gelpke M."/>
            <person name="Goodstein D.M."/>
            <person name="Harafuji N."/>
            <person name="Hastings K.E."/>
            <person name="Ho I."/>
            <person name="Hotta K."/>
            <person name="Huang W."/>
            <person name="Kawashima T."/>
            <person name="Lemaire P."/>
            <person name="Martinez D."/>
            <person name="Meinertzhagen I.A."/>
            <person name="Necula S."/>
            <person name="Nonaka M."/>
            <person name="Putnam N."/>
            <person name="Rash S."/>
            <person name="Saiga H."/>
            <person name="Satake M."/>
            <person name="Terry A."/>
            <person name="Yamada L."/>
            <person name="Wang H.G."/>
            <person name="Awazu S."/>
            <person name="Azumi K."/>
            <person name="Boore J."/>
            <person name="Branno M."/>
            <person name="Chin-Bow S."/>
            <person name="DeSantis R."/>
            <person name="Doyle S."/>
            <person name="Francino P."/>
            <person name="Keys D.N."/>
            <person name="Haga S."/>
            <person name="Hayashi H."/>
            <person name="Hino K."/>
            <person name="Imai K.S."/>
            <person name="Inaba K."/>
            <person name="Kano S."/>
            <person name="Kobayashi K."/>
            <person name="Kobayashi M."/>
            <person name="Lee B.I."/>
            <person name="Makabe K.W."/>
            <person name="Manohar C."/>
            <person name="Matassi G."/>
            <person name="Medina M."/>
            <person name="Mochizuki Y."/>
            <person name="Mount S."/>
            <person name="Morishita T."/>
            <person name="Miura S."/>
            <person name="Nakayama A."/>
            <person name="Nishizaka S."/>
            <person name="Nomoto H."/>
            <person name="Ohta F."/>
            <person name="Oishi K."/>
            <person name="Rigoutsos I."/>
            <person name="Sano M."/>
            <person name="Sasaki A."/>
            <person name="Sasakura Y."/>
            <person name="Shoguchi E."/>
            <person name="Shin-i T."/>
            <person name="Spagnuolo A."/>
            <person name="Stainier D."/>
            <person name="Suzuki M.M."/>
            <person name="Tassy O."/>
            <person name="Takatori N."/>
            <person name="Tokuoka M."/>
            <person name="Yagi K."/>
            <person name="Yoshizaki F."/>
            <person name="Wada S."/>
            <person name="Zhang C."/>
            <person name="Hyatt P.D."/>
            <person name="Larimer F."/>
            <person name="Detter C."/>
            <person name="Doggett N."/>
            <person name="Glavina T."/>
            <person name="Hawkins T."/>
            <person name="Richardson P."/>
            <person name="Lucas S."/>
            <person name="Kohara Y."/>
            <person name="Levine M."/>
            <person name="Satoh N."/>
            <person name="Rokhsar D.S."/>
        </authorList>
    </citation>
    <scope>NUCLEOTIDE SEQUENCE [LARGE SCALE GENOMIC DNA]</scope>
</reference>